<evidence type="ECO:0000313" key="2">
    <source>
        <dbReference type="Proteomes" id="UP001165740"/>
    </source>
</evidence>
<protein>
    <submittedName>
        <fullName evidence="3">Uncharacterized protein LOC106051064 isoform X1</fullName>
    </submittedName>
</protein>
<accession>A0A9W2YU67</accession>
<keyword evidence="1" id="KW-0812">Transmembrane</keyword>
<dbReference type="OrthoDB" id="6179968at2759"/>
<evidence type="ECO:0000313" key="3">
    <source>
        <dbReference type="RefSeq" id="XP_055866221.1"/>
    </source>
</evidence>
<keyword evidence="1" id="KW-0472">Membrane</keyword>
<feature type="transmembrane region" description="Helical" evidence="1">
    <location>
        <begin position="1220"/>
        <end position="1241"/>
    </location>
</feature>
<dbReference type="GeneID" id="106051064"/>
<sequence length="1384" mass="157757">MNDLLFYSKAYCEMSSCFKMFNYYFVVLSCVSFKGLEGQLQLCDSPNHVFTKTDIAPLHSSIQLRLCLVANFTRSKFPILRINNCLIGLNHNDQCQHFAWQKESTKRNELILTITLRNVTVHEYGVNDIFVHTGSGETGIETLYFKWTINPTDPPQLCKTSSNNTVIQTELYGSLSISFCVLSTRPFQKQILVNKRVLDHRQSSSFYKKTLSTYKYIFYINLHNVSLLNATKYKVSLLTDLGFEFLYVFDLKINYVPDFEDCLNQQLKKYYFLKLGSNVRITFCIKNSQHSINKTGIALNVIGPKKGDNINVSLNENEPNQYKIEIQFTNIKIDNFARYEVTVPFSGDGSIRNTFYLIQDKGLEGQLKLCDSPNHVSTKTDIAPLHSSIQLRLCLIANITRSKFSILRINNCWKGLNHNSQCQNFAWKKDSTKRNELILTITLRNVTVHEYGVNDIFVHTGSGETGSETLYFKWTINPTGNQNHTFEAKRSQTANEANDTITCNAAWYPKLIIISNNLTGKILNVVNNTIKQTEHRSLSYDIDEHGCSDITVFKCQVIDFRGTSYTKYLDFTNICLPKLCEGEHFMHSVNSTSGVAVNVTLCLVHNKQLGNQNINVSFSPKLNVAFGLKVIHTRNNIYNIILTLNNLTTKDSGVYTAKITMSYINKTLERKINMSLYDPPQLCETSSNNTVIQTELYGNLSISFCVLSNIPFQKQILVNKRVLDHRLSSTFYKKTLSTYIYNFTINLHNVSLLNATKYKVSLLTDLGFKFLYVFDLKINCSLDLCKNQESHVVARSRMGSQTVVHICLVSNLKINHIGIDSVVYDVNVENDTKLSVSLDRMYRQETSMHYSYIQIYFRNTSLFNNTKYNITVKPSEKCYKDFFLTLLQMDVPDFEDCWNQQLKTYYFLKVRSNVTIPFCIKKSQYSINSTGITLNVIGTEKGDNINVFLNKNEPNQYKIEIQFTNIKKDNFARYEVKVRLSGDIFIRNTFYLIQDKEVQKSVCKTDSANQVVSKGHIDNPADSTFCLKTFGTLDTSVIINNETFSISTNNNSRILVARKLDKGEGISYIQVQILDESQEKYILQIPSSSKVSTLQLAIFTKCASSVFIDCVNQTETNSTLTLCESVKISNNFQVSWEDRPIANNTKAERYYELKQHSRYKDWFQVILTLNKIDCQAQKNSTAKVVLRSQEVQVNVTIIKSSRQNDTVSKIFAKGTALKLLPLWVLLIVVPITGVLCYVCIFKTCKKYQLGKNKQGSDLNKTRLEAKYVNCHLTSHDGQLSFADVAQQGTVWFVDPFPDLTKDLYANIRQLPSDTILSSVDTPGACCFDGSSRQISNEGLVYVTLDHMSEGQSLQTSKSTQSDGSVIYASLNFKKMSRLALQVKE</sequence>
<keyword evidence="1" id="KW-1133">Transmembrane helix</keyword>
<organism evidence="2 3">
    <name type="scientific">Biomphalaria glabrata</name>
    <name type="common">Bloodfluke planorb</name>
    <name type="synonym">Freshwater snail</name>
    <dbReference type="NCBI Taxonomy" id="6526"/>
    <lineage>
        <taxon>Eukaryota</taxon>
        <taxon>Metazoa</taxon>
        <taxon>Spiralia</taxon>
        <taxon>Lophotrochozoa</taxon>
        <taxon>Mollusca</taxon>
        <taxon>Gastropoda</taxon>
        <taxon>Heterobranchia</taxon>
        <taxon>Euthyneura</taxon>
        <taxon>Panpulmonata</taxon>
        <taxon>Hygrophila</taxon>
        <taxon>Lymnaeoidea</taxon>
        <taxon>Planorbidae</taxon>
        <taxon>Biomphalaria</taxon>
    </lineage>
</organism>
<dbReference type="Proteomes" id="UP001165740">
    <property type="component" value="Chromosome 14"/>
</dbReference>
<proteinExistence type="predicted"/>
<dbReference type="RefSeq" id="XP_055866221.1">
    <property type="nucleotide sequence ID" value="XM_056010246.1"/>
</dbReference>
<evidence type="ECO:0000256" key="1">
    <source>
        <dbReference type="SAM" id="Phobius"/>
    </source>
</evidence>
<name>A0A9W2YU67_BIOGL</name>
<gene>
    <name evidence="3" type="primary">LOC106051064</name>
</gene>
<keyword evidence="2" id="KW-1185">Reference proteome</keyword>
<reference evidence="3" key="1">
    <citation type="submission" date="2025-08" db="UniProtKB">
        <authorList>
            <consortium name="RefSeq"/>
        </authorList>
    </citation>
    <scope>IDENTIFICATION</scope>
</reference>